<evidence type="ECO:0000313" key="5">
    <source>
        <dbReference type="Proteomes" id="UP001224418"/>
    </source>
</evidence>
<reference evidence="4 5" key="1">
    <citation type="submission" date="2023-07" db="EMBL/GenBank/DDBJ databases">
        <title>Genomic Encyclopedia of Type Strains, Phase IV (KMG-IV): sequencing the most valuable type-strain genomes for metagenomic binning, comparative biology and taxonomic classification.</title>
        <authorList>
            <person name="Goeker M."/>
        </authorList>
    </citation>
    <scope>NUCLEOTIDE SEQUENCE [LARGE SCALE GENOMIC DNA]</scope>
    <source>
        <strain evidence="4 5">DSM 1400</strain>
    </source>
</reference>
<keyword evidence="1 4" id="KW-0378">Hydrolase</keyword>
<dbReference type="GO" id="GO:0016798">
    <property type="term" value="F:hydrolase activity, acting on glycosyl bonds"/>
    <property type="evidence" value="ECO:0007669"/>
    <property type="project" value="UniProtKB-KW"/>
</dbReference>
<dbReference type="PANTHER" id="PTHR12304">
    <property type="entry name" value="INOSINE-URIDINE PREFERRING NUCLEOSIDE HYDROLASE"/>
    <property type="match status" value="1"/>
</dbReference>
<gene>
    <name evidence="4" type="ORF">QOZ93_001801</name>
</gene>
<dbReference type="InterPro" id="IPR001910">
    <property type="entry name" value="Inosine/uridine_hydrolase_dom"/>
</dbReference>
<evidence type="ECO:0000256" key="1">
    <source>
        <dbReference type="ARBA" id="ARBA00022801"/>
    </source>
</evidence>
<dbReference type="PANTHER" id="PTHR12304:SF15">
    <property type="entry name" value="NON-SPECIFIC RIBONUCLEOSIDE HYDROLASE RIHC"/>
    <property type="match status" value="1"/>
</dbReference>
<proteinExistence type="predicted"/>
<evidence type="ECO:0000259" key="3">
    <source>
        <dbReference type="Pfam" id="PF01156"/>
    </source>
</evidence>
<organism evidence="4 5">
    <name type="scientific">Hathewaya limosa</name>
    <name type="common">Clostridium limosum</name>
    <dbReference type="NCBI Taxonomy" id="1536"/>
    <lineage>
        <taxon>Bacteria</taxon>
        <taxon>Bacillati</taxon>
        <taxon>Bacillota</taxon>
        <taxon>Clostridia</taxon>
        <taxon>Eubacteriales</taxon>
        <taxon>Clostridiaceae</taxon>
        <taxon>Hathewaya</taxon>
    </lineage>
</organism>
<keyword evidence="5" id="KW-1185">Reference proteome</keyword>
<accession>A0ABU0JVX2</accession>
<dbReference type="InterPro" id="IPR036452">
    <property type="entry name" value="Ribo_hydro-like"/>
</dbReference>
<feature type="domain" description="Inosine/uridine-preferring nucleoside hydrolase" evidence="3">
    <location>
        <begin position="7"/>
        <end position="298"/>
    </location>
</feature>
<dbReference type="EMBL" id="JAUSWN010000014">
    <property type="protein sequence ID" value="MDQ0480057.1"/>
    <property type="molecule type" value="Genomic_DNA"/>
</dbReference>
<comment type="caution">
    <text evidence="4">The sequence shown here is derived from an EMBL/GenBank/DDBJ whole genome shotgun (WGS) entry which is preliminary data.</text>
</comment>
<dbReference type="SUPFAM" id="SSF53590">
    <property type="entry name" value="Nucleoside hydrolase"/>
    <property type="match status" value="1"/>
</dbReference>
<dbReference type="PROSITE" id="PS01247">
    <property type="entry name" value="IUNH"/>
    <property type="match status" value="1"/>
</dbReference>
<sequence length="309" mass="34197">MNKRKPIIIDCDPGTDDTIAIMMGLVCDKLDVRAITTVSGNQTIEKVSNNALRLVSFLGKDVKVARGSIRPMQREIFLADFVHGESGIGNTVLPETDKKFYEKNAVDTIYEEAMACNGELEIVAIGPLTNIATLLLRYPDVKEKIKRLVIMGGAINGGNDTPSAEFNIYADPEAARIVFEAGLNLVMVGLDATHQAKLYEDEIREIEQYGEKGKIAAEIFDFVKPFYANCGFDGIIMHDPCALSYVIDESIVKTKKYHVDIETQGEITRGKTVVDIYSVSGKQCNAEVAVEVDRDKFSKLVKESIKKYN</sequence>
<name>A0ABU0JVX2_HATLI</name>
<dbReference type="EC" id="3.2.-.-" evidence="4"/>
<evidence type="ECO:0000313" key="4">
    <source>
        <dbReference type="EMBL" id="MDQ0480057.1"/>
    </source>
</evidence>
<dbReference type="InterPro" id="IPR015910">
    <property type="entry name" value="I/U_nuclsd_hydro_CS"/>
</dbReference>
<protein>
    <submittedName>
        <fullName evidence="4">Pyrimidine-specific ribonucleoside hydrolase</fullName>
        <ecNumber evidence="4">3.2.-.-</ecNumber>
    </submittedName>
</protein>
<dbReference type="RefSeq" id="WP_307355965.1">
    <property type="nucleotide sequence ID" value="NZ_BAAACJ010000019.1"/>
</dbReference>
<dbReference type="Gene3D" id="3.90.245.10">
    <property type="entry name" value="Ribonucleoside hydrolase-like"/>
    <property type="match status" value="1"/>
</dbReference>
<keyword evidence="2 4" id="KW-0326">Glycosidase</keyword>
<dbReference type="InterPro" id="IPR023186">
    <property type="entry name" value="IUNH"/>
</dbReference>
<evidence type="ECO:0000256" key="2">
    <source>
        <dbReference type="ARBA" id="ARBA00023295"/>
    </source>
</evidence>
<dbReference type="Proteomes" id="UP001224418">
    <property type="component" value="Unassembled WGS sequence"/>
</dbReference>
<dbReference type="CDD" id="cd02651">
    <property type="entry name" value="nuc_hydro_IU_UC_XIUA"/>
    <property type="match status" value="1"/>
</dbReference>
<dbReference type="Pfam" id="PF01156">
    <property type="entry name" value="IU_nuc_hydro"/>
    <property type="match status" value="1"/>
</dbReference>